<dbReference type="InterPro" id="IPR013785">
    <property type="entry name" value="Aldolase_TIM"/>
</dbReference>
<sequence>MKIKICGIQSVEAARWAVEAGVDMIGLMFADSRRKISVAEAREIVRAVGRDIDCTGVFVNEPVDEVRRIYESVGLDFVQLHGDESRDYAEALDIPVIKAFSIRQTDIREMFRYSADYILIDSPPGRYRGGTGHAFDWSALDHPDVDQNRLILAGGINSGNIRQAYESVSPAYVDISSGVETDGVKDRKKIFELTEQMKGVHINGTDLHSAE</sequence>
<reference evidence="15" key="2">
    <citation type="submission" date="2020-04" db="EMBL/GenBank/DDBJ databases">
        <title>Genome analysis and biological profiling of marine Cellulosimicrobium funkei MOSEL-ME6.</title>
        <authorList>
            <person name="Tanveer F."/>
            <person name="Xie Y."/>
            <person name="Shinwari Z.K."/>
        </authorList>
    </citation>
    <scope>NUCLEOTIDE SEQUENCE [LARGE SCALE GENOMIC DNA]</scope>
    <source>
        <strain evidence="15">MOSEL-ME25</strain>
    </source>
</reference>
<dbReference type="EMBL" id="JXII01000002">
    <property type="protein sequence ID" value="KIH71551.1"/>
    <property type="molecule type" value="Genomic_DNA"/>
</dbReference>
<evidence type="ECO:0000256" key="10">
    <source>
        <dbReference type="HAMAP-Rule" id="MF_00135"/>
    </source>
</evidence>
<dbReference type="GO" id="GO:0004640">
    <property type="term" value="F:phosphoribosylanthranilate isomerase activity"/>
    <property type="evidence" value="ECO:0007669"/>
    <property type="project" value="UniProtKB-UniRule"/>
</dbReference>
<evidence type="ECO:0000313" key="15">
    <source>
        <dbReference type="Proteomes" id="UP000527860"/>
    </source>
</evidence>
<keyword evidence="15" id="KW-1185">Reference proteome</keyword>
<evidence type="ECO:0000256" key="9">
    <source>
        <dbReference type="ARBA" id="ARBA00023235"/>
    </source>
</evidence>
<feature type="domain" description="N-(5'phosphoribosyl) anthranilate isomerase (PRAI)" evidence="11">
    <location>
        <begin position="3"/>
        <end position="194"/>
    </location>
</feature>
<keyword evidence="6 10" id="KW-0028">Amino-acid biosynthesis</keyword>
<dbReference type="FunFam" id="3.20.20.70:FF:000075">
    <property type="entry name" value="Tryptophan biosynthesis protein TRP1"/>
    <property type="match status" value="1"/>
</dbReference>
<dbReference type="GO" id="GO:0000162">
    <property type="term" value="P:L-tryptophan biosynthetic process"/>
    <property type="evidence" value="ECO:0007669"/>
    <property type="project" value="UniProtKB-UniRule"/>
</dbReference>
<evidence type="ECO:0000256" key="8">
    <source>
        <dbReference type="ARBA" id="ARBA00023141"/>
    </source>
</evidence>
<dbReference type="RefSeq" id="WP_040105015.1">
    <property type="nucleotide sequence ID" value="NZ_JABEVU030000001.1"/>
</dbReference>
<dbReference type="InterPro" id="IPR001240">
    <property type="entry name" value="PRAI_dom"/>
</dbReference>
<evidence type="ECO:0000313" key="13">
    <source>
        <dbReference type="EMBL" id="MDB0579631.1"/>
    </source>
</evidence>
<dbReference type="InterPro" id="IPR044643">
    <property type="entry name" value="TrpF_fam"/>
</dbReference>
<gene>
    <name evidence="10" type="primary">trpF</name>
    <name evidence="13" type="ORF">F7P68_0003735</name>
    <name evidence="12" type="ORF">SN16_02430</name>
</gene>
<dbReference type="EMBL" id="JABEVU030000001">
    <property type="protein sequence ID" value="MDB0579631.1"/>
    <property type="molecule type" value="Genomic_DNA"/>
</dbReference>
<dbReference type="CDD" id="cd00405">
    <property type="entry name" value="PRAI"/>
    <property type="match status" value="1"/>
</dbReference>
<evidence type="ECO:0000256" key="2">
    <source>
        <dbReference type="ARBA" id="ARBA00004664"/>
    </source>
</evidence>
<dbReference type="GeneID" id="77844395"/>
<comment type="pathway">
    <text evidence="2 10">Amino-acid biosynthesis; L-tryptophan biosynthesis; L-tryptophan from chorismate: step 3/5.</text>
</comment>
<dbReference type="InterPro" id="IPR011060">
    <property type="entry name" value="RibuloseP-bd_barrel"/>
</dbReference>
<evidence type="ECO:0000256" key="3">
    <source>
        <dbReference type="ARBA" id="ARBA00007571"/>
    </source>
</evidence>
<dbReference type="UniPathway" id="UPA00035">
    <property type="reaction ID" value="UER00042"/>
</dbReference>
<dbReference type="PANTHER" id="PTHR42894">
    <property type="entry name" value="N-(5'-PHOSPHORIBOSYL)ANTHRANILATE ISOMERASE"/>
    <property type="match status" value="1"/>
</dbReference>
<reference evidence="13 15" key="4">
    <citation type="submission" date="2022-12" db="EMBL/GenBank/DDBJ databases">
        <title>Genome analysis and biological profiling of marine Salinicoccus roseus MOSEL-ME25.</title>
        <authorList>
            <person name="Mirza F.T."/>
            <person name="Xie Y."/>
            <person name="Shinwari Z.K."/>
        </authorList>
    </citation>
    <scope>NUCLEOTIDE SEQUENCE [LARGE SCALE GENOMIC DNA]</scope>
    <source>
        <strain evidence="13 15">MOSEL-ME25</strain>
    </source>
</reference>
<dbReference type="Proteomes" id="UP000031546">
    <property type="component" value="Unassembled WGS sequence"/>
</dbReference>
<evidence type="ECO:0000259" key="11">
    <source>
        <dbReference type="Pfam" id="PF00697"/>
    </source>
</evidence>
<comment type="caution">
    <text evidence="12">The sequence shown here is derived from an EMBL/GenBank/DDBJ whole genome shotgun (WGS) entry which is preliminary data.</text>
</comment>
<comment type="similarity">
    <text evidence="3 10">Belongs to the TrpF family.</text>
</comment>
<dbReference type="Gene3D" id="3.20.20.70">
    <property type="entry name" value="Aldolase class I"/>
    <property type="match status" value="1"/>
</dbReference>
<dbReference type="Proteomes" id="UP000527860">
    <property type="component" value="Unassembled WGS sequence"/>
</dbReference>
<evidence type="ECO:0000256" key="5">
    <source>
        <dbReference type="ARBA" id="ARBA00022272"/>
    </source>
</evidence>
<dbReference type="OrthoDB" id="9786954at2"/>
<name>A0A0C2HPW7_9STAP</name>
<keyword evidence="7 10" id="KW-0822">Tryptophan biosynthesis</keyword>
<organism evidence="12 14">
    <name type="scientific">Salinicoccus roseus</name>
    <dbReference type="NCBI Taxonomy" id="45670"/>
    <lineage>
        <taxon>Bacteria</taxon>
        <taxon>Bacillati</taxon>
        <taxon>Bacillota</taxon>
        <taxon>Bacilli</taxon>
        <taxon>Bacillales</taxon>
        <taxon>Staphylococcaceae</taxon>
        <taxon>Salinicoccus</taxon>
    </lineage>
</organism>
<protein>
    <recommendedName>
        <fullName evidence="5 10">N-(5'-phosphoribosyl)anthranilate isomerase</fullName>
        <shortName evidence="10">PRAI</shortName>
        <ecNumber evidence="4 10">5.3.1.24</ecNumber>
    </recommendedName>
</protein>
<accession>A0A0C2HPW7</accession>
<dbReference type="SUPFAM" id="SSF51366">
    <property type="entry name" value="Ribulose-phoshate binding barrel"/>
    <property type="match status" value="1"/>
</dbReference>
<evidence type="ECO:0000256" key="4">
    <source>
        <dbReference type="ARBA" id="ARBA00012572"/>
    </source>
</evidence>
<evidence type="ECO:0000313" key="14">
    <source>
        <dbReference type="Proteomes" id="UP000031546"/>
    </source>
</evidence>
<evidence type="ECO:0000256" key="1">
    <source>
        <dbReference type="ARBA" id="ARBA00001164"/>
    </source>
</evidence>
<keyword evidence="8 10" id="KW-0057">Aromatic amino acid biosynthesis</keyword>
<dbReference type="Pfam" id="PF00697">
    <property type="entry name" value="PRAI"/>
    <property type="match status" value="1"/>
</dbReference>
<proteinExistence type="inferred from homology"/>
<keyword evidence="9 10" id="KW-0413">Isomerase</keyword>
<dbReference type="STRING" id="45670.SN16_02430"/>
<evidence type="ECO:0000256" key="7">
    <source>
        <dbReference type="ARBA" id="ARBA00022822"/>
    </source>
</evidence>
<reference evidence="13" key="3">
    <citation type="submission" date="2020-04" db="EMBL/GenBank/DDBJ databases">
        <authorList>
            <person name="Tanveer F."/>
            <person name="Xie Y."/>
            <person name="Shinwari Z.K."/>
        </authorList>
    </citation>
    <scope>NUCLEOTIDE SEQUENCE</scope>
    <source>
        <strain evidence="13">MOSEL-ME25</strain>
    </source>
</reference>
<evidence type="ECO:0000313" key="12">
    <source>
        <dbReference type="EMBL" id="KIH71551.1"/>
    </source>
</evidence>
<comment type="catalytic activity">
    <reaction evidence="1 10">
        <text>N-(5-phospho-beta-D-ribosyl)anthranilate = 1-(2-carboxyphenylamino)-1-deoxy-D-ribulose 5-phosphate</text>
        <dbReference type="Rhea" id="RHEA:21540"/>
        <dbReference type="ChEBI" id="CHEBI:18277"/>
        <dbReference type="ChEBI" id="CHEBI:58613"/>
        <dbReference type="EC" id="5.3.1.24"/>
    </reaction>
</comment>
<dbReference type="EC" id="5.3.1.24" evidence="4 10"/>
<dbReference type="PANTHER" id="PTHR42894:SF1">
    <property type="entry name" value="N-(5'-PHOSPHORIBOSYL)ANTHRANILATE ISOMERASE"/>
    <property type="match status" value="1"/>
</dbReference>
<reference evidence="12 14" key="1">
    <citation type="submission" date="2015-01" db="EMBL/GenBank/DDBJ databases">
        <title>Genome sequences of high lactate-tolerant strain Salinicoccus roseus W12 with industrial interest.</title>
        <authorList>
            <person name="Wang H."/>
            <person name="Yu B."/>
        </authorList>
    </citation>
    <scope>NUCLEOTIDE SEQUENCE [LARGE SCALE GENOMIC DNA]</scope>
    <source>
        <strain evidence="12 14">W12</strain>
    </source>
</reference>
<dbReference type="HAMAP" id="MF_00135">
    <property type="entry name" value="PRAI"/>
    <property type="match status" value="1"/>
</dbReference>
<evidence type="ECO:0000256" key="6">
    <source>
        <dbReference type="ARBA" id="ARBA00022605"/>
    </source>
</evidence>
<dbReference type="AlphaFoldDB" id="A0A0C2HPW7"/>